<evidence type="ECO:0000313" key="2">
    <source>
        <dbReference type="EMBL" id="OJG12099.1"/>
    </source>
</evidence>
<evidence type="ECO:0000259" key="1">
    <source>
        <dbReference type="Pfam" id="PF14355"/>
    </source>
</evidence>
<dbReference type="RefSeq" id="WP_084131070.1">
    <property type="nucleotide sequence ID" value="NZ_JBHSHF010000002.1"/>
</dbReference>
<sequence length="280" mass="31500">MAKISNIEKGVFLSLFNRAGYVLNFSTDSFNVFTQSSIGIPLCEHYGLSKGKSLTAYVNEAKEHEVIKLLSDLLEYYESYYQSEIDSDEDSYSGILNKEYQAYYKRCRAVMDRIKLNITPFTDAGETLKEKFSSDYVSAQIDIMLKMQSENPTEAIGKSKEFIESCCKTILESSQEPVNKDWNVSQLVKATMKFLEISTDNVDESTSESRTVKAILGNLHGVAGNIAELRNAYGSGHGKSATYKGLTVRHAKLAVGSSITLVNYLWDTYEWRKENGRIII</sequence>
<keyword evidence="3" id="KW-1185">Reference proteome</keyword>
<gene>
    <name evidence="2" type="ORF">RU93_GL000029</name>
</gene>
<name>A0A1L8QX65_9ENTE</name>
<accession>A0A1L8QX65</accession>
<reference evidence="2 3" key="1">
    <citation type="submission" date="2014-12" db="EMBL/GenBank/DDBJ databases">
        <title>Draft genome sequences of 29 type strains of Enterococci.</title>
        <authorList>
            <person name="Zhong Z."/>
            <person name="Sun Z."/>
            <person name="Liu W."/>
            <person name="Zhang W."/>
            <person name="Zhang H."/>
        </authorList>
    </citation>
    <scope>NUCLEOTIDE SEQUENCE [LARGE SCALE GENOMIC DNA]</scope>
    <source>
        <strain evidence="2 3">DSM 17690</strain>
    </source>
</reference>
<protein>
    <recommendedName>
        <fullName evidence="1">Abortive infection protein-like C-terminal domain-containing protein</fullName>
    </recommendedName>
</protein>
<proteinExistence type="predicted"/>
<dbReference type="OrthoDB" id="5106738at2"/>
<dbReference type="Proteomes" id="UP000182149">
    <property type="component" value="Unassembled WGS sequence"/>
</dbReference>
<evidence type="ECO:0000313" key="3">
    <source>
        <dbReference type="Proteomes" id="UP000182149"/>
    </source>
</evidence>
<dbReference type="Pfam" id="PF14355">
    <property type="entry name" value="Abi_C"/>
    <property type="match status" value="1"/>
</dbReference>
<comment type="caution">
    <text evidence="2">The sequence shown here is derived from an EMBL/GenBank/DDBJ whole genome shotgun (WGS) entry which is preliminary data.</text>
</comment>
<organism evidence="2 3">
    <name type="scientific">Enterococcus aquimarinus</name>
    <dbReference type="NCBI Taxonomy" id="328396"/>
    <lineage>
        <taxon>Bacteria</taxon>
        <taxon>Bacillati</taxon>
        <taxon>Bacillota</taxon>
        <taxon>Bacilli</taxon>
        <taxon>Lactobacillales</taxon>
        <taxon>Enterococcaceae</taxon>
        <taxon>Enterococcus</taxon>
    </lineage>
</organism>
<dbReference type="InterPro" id="IPR026001">
    <property type="entry name" value="Abi-like_C"/>
</dbReference>
<dbReference type="EMBL" id="JXKD01000001">
    <property type="protein sequence ID" value="OJG12099.1"/>
    <property type="molecule type" value="Genomic_DNA"/>
</dbReference>
<feature type="domain" description="Abortive infection protein-like C-terminal" evidence="1">
    <location>
        <begin position="186"/>
        <end position="267"/>
    </location>
</feature>
<dbReference type="AlphaFoldDB" id="A0A1L8QX65"/>